<protein>
    <submittedName>
        <fullName evidence="1">Uncharacterized protein</fullName>
    </submittedName>
</protein>
<reference evidence="1 2" key="1">
    <citation type="submission" date="2019-07" db="EMBL/GenBank/DDBJ databases">
        <authorList>
            <person name="Hibberd C M."/>
            <person name="Gehrig L. J."/>
            <person name="Chang H.-W."/>
            <person name="Venkatesh S."/>
        </authorList>
    </citation>
    <scope>NUCLEOTIDE SEQUENCE [LARGE SCALE GENOMIC DNA]</scope>
    <source>
        <strain evidence="1">Ruminococcus_torques_SSTS_Bg7063</strain>
    </source>
</reference>
<gene>
    <name evidence="1" type="ORF">RTSSTS7063_00777</name>
</gene>
<dbReference type="Proteomes" id="UP000363661">
    <property type="component" value="Unassembled WGS sequence"/>
</dbReference>
<name>A0A564SZU9_9FIRM</name>
<dbReference type="AlphaFoldDB" id="A0A564SZU9"/>
<dbReference type="EMBL" id="CABHNA010000038">
    <property type="protein sequence ID" value="VUX00463.1"/>
    <property type="molecule type" value="Genomic_DNA"/>
</dbReference>
<proteinExistence type="predicted"/>
<keyword evidence="2" id="KW-1185">Reference proteome</keyword>
<evidence type="ECO:0000313" key="2">
    <source>
        <dbReference type="Proteomes" id="UP000363661"/>
    </source>
</evidence>
<evidence type="ECO:0000313" key="1">
    <source>
        <dbReference type="EMBL" id="VUX00463.1"/>
    </source>
</evidence>
<organism evidence="1 2">
    <name type="scientific">[Ruminococcus] torques</name>
    <dbReference type="NCBI Taxonomy" id="33039"/>
    <lineage>
        <taxon>Bacteria</taxon>
        <taxon>Bacillati</taxon>
        <taxon>Bacillota</taxon>
        <taxon>Clostridia</taxon>
        <taxon>Lachnospirales</taxon>
        <taxon>Lachnospiraceae</taxon>
        <taxon>Mediterraneibacter</taxon>
    </lineage>
</organism>
<accession>A0A564SZU9</accession>
<sequence>MSKKNVDIKYELTPYNDFIGSKEFDIDKNDL</sequence>